<dbReference type="FunFam" id="3.80.10.10:FF:000649">
    <property type="entry name" value="Leucine Rich Repeat family protein"/>
    <property type="match status" value="1"/>
</dbReference>
<dbReference type="Pfam" id="PF08263">
    <property type="entry name" value="LRRNT_2"/>
    <property type="match status" value="1"/>
</dbReference>
<dbReference type="InterPro" id="IPR003591">
    <property type="entry name" value="Leu-rich_rpt_typical-subtyp"/>
</dbReference>
<keyword evidence="15" id="KW-1185">Reference proteome</keyword>
<comment type="similarity">
    <text evidence="2">Belongs to the RLP family.</text>
</comment>
<dbReference type="PANTHER" id="PTHR48063:SF29">
    <property type="entry name" value="LRR RECEPTOR-LIKE KINASE FAMILY PROTEIN"/>
    <property type="match status" value="1"/>
</dbReference>
<evidence type="ECO:0000256" key="4">
    <source>
        <dbReference type="ARBA" id="ARBA00022614"/>
    </source>
</evidence>
<dbReference type="SUPFAM" id="SSF52058">
    <property type="entry name" value="L domain-like"/>
    <property type="match status" value="3"/>
</dbReference>
<gene>
    <name evidence="14" type="ORF">RGQ29_015281</name>
</gene>
<reference evidence="14 15" key="1">
    <citation type="journal article" date="2023" name="G3 (Bethesda)">
        <title>A haplotype-resolved chromosome-scale genome for Quercus rubra L. provides insights into the genetics of adaptive traits for red oak species.</title>
        <authorList>
            <person name="Kapoor B."/>
            <person name="Jenkins J."/>
            <person name="Schmutz J."/>
            <person name="Zhebentyayeva T."/>
            <person name="Kuelheim C."/>
            <person name="Coggeshall M."/>
            <person name="Heim C."/>
            <person name="Lasky J.R."/>
            <person name="Leites L."/>
            <person name="Islam-Faridi N."/>
            <person name="Romero-Severson J."/>
            <person name="DeLeo V.L."/>
            <person name="Lucas S.M."/>
            <person name="Lazic D."/>
            <person name="Gailing O."/>
            <person name="Carlson J."/>
            <person name="Staton M."/>
        </authorList>
    </citation>
    <scope>NUCLEOTIDE SEQUENCE [LARGE SCALE GENOMIC DNA]</scope>
    <source>
        <strain evidence="14">Pseudo-F2</strain>
    </source>
</reference>
<protein>
    <recommendedName>
        <fullName evidence="13">Leucine-rich repeat-containing N-terminal plant-type domain-containing protein</fullName>
    </recommendedName>
</protein>
<evidence type="ECO:0000256" key="5">
    <source>
        <dbReference type="ARBA" id="ARBA00022692"/>
    </source>
</evidence>
<evidence type="ECO:0000256" key="7">
    <source>
        <dbReference type="ARBA" id="ARBA00022737"/>
    </source>
</evidence>
<dbReference type="InterPro" id="IPR001611">
    <property type="entry name" value="Leu-rich_rpt"/>
</dbReference>
<dbReference type="FunFam" id="3.80.10.10:FF:000095">
    <property type="entry name" value="LRR receptor-like serine/threonine-protein kinase GSO1"/>
    <property type="match status" value="1"/>
</dbReference>
<evidence type="ECO:0000259" key="13">
    <source>
        <dbReference type="Pfam" id="PF08263"/>
    </source>
</evidence>
<evidence type="ECO:0000256" key="11">
    <source>
        <dbReference type="ARBA" id="ARBA00023180"/>
    </source>
</evidence>
<evidence type="ECO:0000256" key="12">
    <source>
        <dbReference type="SAM" id="Phobius"/>
    </source>
</evidence>
<evidence type="ECO:0000256" key="10">
    <source>
        <dbReference type="ARBA" id="ARBA00023170"/>
    </source>
</evidence>
<evidence type="ECO:0000256" key="8">
    <source>
        <dbReference type="ARBA" id="ARBA00022989"/>
    </source>
</evidence>
<evidence type="ECO:0000256" key="9">
    <source>
        <dbReference type="ARBA" id="ARBA00023136"/>
    </source>
</evidence>
<keyword evidence="9 12" id="KW-0472">Membrane</keyword>
<evidence type="ECO:0000313" key="15">
    <source>
        <dbReference type="Proteomes" id="UP001324115"/>
    </source>
</evidence>
<organism evidence="14 15">
    <name type="scientific">Quercus rubra</name>
    <name type="common">Northern red oak</name>
    <name type="synonym">Quercus borealis</name>
    <dbReference type="NCBI Taxonomy" id="3512"/>
    <lineage>
        <taxon>Eukaryota</taxon>
        <taxon>Viridiplantae</taxon>
        <taxon>Streptophyta</taxon>
        <taxon>Embryophyta</taxon>
        <taxon>Tracheophyta</taxon>
        <taxon>Spermatophyta</taxon>
        <taxon>Magnoliopsida</taxon>
        <taxon>eudicotyledons</taxon>
        <taxon>Gunneridae</taxon>
        <taxon>Pentapetalae</taxon>
        <taxon>rosids</taxon>
        <taxon>fabids</taxon>
        <taxon>Fagales</taxon>
        <taxon>Fagaceae</taxon>
        <taxon>Quercus</taxon>
    </lineage>
</organism>
<dbReference type="Gene3D" id="3.80.10.10">
    <property type="entry name" value="Ribonuclease Inhibitor"/>
    <property type="match status" value="4"/>
</dbReference>
<keyword evidence="10" id="KW-0675">Receptor</keyword>
<keyword evidence="11" id="KW-0325">Glycoprotein</keyword>
<sequence>MERQALLKFKEGLKDPSNGLSSWVGQDCCAWLGVGCNNQTGHVIKLDLKSQPELTFGGELSPSLLDLKYLNYLDLSYNDFQGIHIPSFIGSLNKLSYLDLSYASFGGTIPPHLGNLSNLYYLNLSTFLMNFSVSNLNWLPGLSTHWLQVVNMLPSLIELHLSGCELQNLPQTLQFVNFTSLSVLDLSYNNFNSSLIPQWLFNITGLTNLQLSSCYLKGSIPEIAIGSLCNLRSLDISVNFYISVEITEFFQVLPGCSNSSLEEVDFSRNMLTGNLPYSLGYFKGLKSLLLSRNSFSGLMTANIGNLSCLEELDLSYNKMNGTILDSIISEIHFQNLTKLNSFSLSSTKKLLVLNVRHGWIPSFDLTHIEMDGCQLGPAFPAWLRTQKKLMDISLTNAAILDKIPYWLWNLSSQIFNLDLSHNQLSGNIPGSLNFRLYTSIDLSYNLLEGSLPLWPSVTGLHLRNNSLSGEIPIKIYKEIIPSSLNKLKKLSFIDLSNNHFSGEIHDHWKGMQNLYAVDLSKNKLSGGIPDSMCSLPSLIWLQLSNNNLSRDLSSSLENCSHILSLDLGENRFSGTIPEWTAERFFSIVALRLRGNMLSGKILKNCVHMDLVAKGRQLDYGDPILNTIDLLENSLSGEIPIEITDLSALHILNLSLNQLTGKIPENIGDLQCLETLDLSCNHLSGPIPQDMTSITTLSSLNLSYNDLFGQIPTSNQFYTFFFYPSIYGGNPQLCGFPLRTSCSPLSDGGAEHNDQENFDDDEGSEELWFYVSIALGFIVGFWTVCGTSVLKKSWRHAYFHFVNEMKDRLFVAISVNMARLQGKIES</sequence>
<dbReference type="InterPro" id="IPR013210">
    <property type="entry name" value="LRR_N_plant-typ"/>
</dbReference>
<comment type="subcellular location">
    <subcellularLocation>
        <location evidence="1">Cell membrane</location>
        <topology evidence="1">Single-pass type I membrane protein</topology>
    </subcellularLocation>
</comment>
<dbReference type="InterPro" id="IPR032675">
    <property type="entry name" value="LRR_dom_sf"/>
</dbReference>
<keyword evidence="4" id="KW-0433">Leucine-rich repeat</keyword>
<name>A0AAN7J4I9_QUERU</name>
<keyword evidence="3" id="KW-1003">Cell membrane</keyword>
<dbReference type="Pfam" id="PF00560">
    <property type="entry name" value="LRR_1"/>
    <property type="match status" value="8"/>
</dbReference>
<dbReference type="EMBL" id="JAXUIC010000003">
    <property type="protein sequence ID" value="KAK4597701.1"/>
    <property type="molecule type" value="Genomic_DNA"/>
</dbReference>
<keyword evidence="7" id="KW-0677">Repeat</keyword>
<dbReference type="Pfam" id="PF13855">
    <property type="entry name" value="LRR_8"/>
    <property type="match status" value="1"/>
</dbReference>
<dbReference type="GO" id="GO:0005886">
    <property type="term" value="C:plasma membrane"/>
    <property type="evidence" value="ECO:0007669"/>
    <property type="project" value="UniProtKB-SubCell"/>
</dbReference>
<evidence type="ECO:0000256" key="2">
    <source>
        <dbReference type="ARBA" id="ARBA00009592"/>
    </source>
</evidence>
<evidence type="ECO:0000256" key="6">
    <source>
        <dbReference type="ARBA" id="ARBA00022729"/>
    </source>
</evidence>
<dbReference type="PANTHER" id="PTHR48063">
    <property type="entry name" value="LRR RECEPTOR-LIKE KINASE"/>
    <property type="match status" value="1"/>
</dbReference>
<keyword evidence="6" id="KW-0732">Signal</keyword>
<evidence type="ECO:0000256" key="3">
    <source>
        <dbReference type="ARBA" id="ARBA00022475"/>
    </source>
</evidence>
<dbReference type="InterPro" id="IPR046956">
    <property type="entry name" value="RLP23-like"/>
</dbReference>
<evidence type="ECO:0000256" key="1">
    <source>
        <dbReference type="ARBA" id="ARBA00004251"/>
    </source>
</evidence>
<dbReference type="Proteomes" id="UP001324115">
    <property type="component" value="Unassembled WGS sequence"/>
</dbReference>
<feature type="transmembrane region" description="Helical" evidence="12">
    <location>
        <begin position="766"/>
        <end position="789"/>
    </location>
</feature>
<comment type="caution">
    <text evidence="14">The sequence shown here is derived from an EMBL/GenBank/DDBJ whole genome shotgun (WGS) entry which is preliminary data.</text>
</comment>
<proteinExistence type="inferred from homology"/>
<dbReference type="SMART" id="SM00369">
    <property type="entry name" value="LRR_TYP"/>
    <property type="match status" value="6"/>
</dbReference>
<keyword evidence="8 12" id="KW-1133">Transmembrane helix</keyword>
<dbReference type="AlphaFoldDB" id="A0AAN7J4I9"/>
<dbReference type="FunFam" id="3.80.10.10:FF:000129">
    <property type="entry name" value="Leucine-rich repeat receptor-like kinase"/>
    <property type="match status" value="1"/>
</dbReference>
<evidence type="ECO:0000313" key="14">
    <source>
        <dbReference type="EMBL" id="KAK4597701.1"/>
    </source>
</evidence>
<feature type="domain" description="Leucine-rich repeat-containing N-terminal plant-type" evidence="13">
    <location>
        <begin position="2"/>
        <end position="37"/>
    </location>
</feature>
<accession>A0AAN7J4I9</accession>
<keyword evidence="5 12" id="KW-0812">Transmembrane</keyword>